<keyword evidence="1" id="KW-0472">Membrane</keyword>
<reference evidence="3" key="1">
    <citation type="submission" date="2011-03" db="EMBL/GenBank/DDBJ databases">
        <authorList>
            <person name="Voget S."/>
            <person name="Streit W.R."/>
            <person name="Jaeger K.E."/>
            <person name="Daniel R."/>
        </authorList>
    </citation>
    <scope>NUCLEOTIDE SEQUENCE [LARGE SCALE GENOMIC DNA]</scope>
    <source>
        <strain evidence="3">PG1</strain>
    </source>
</reference>
<dbReference type="EMBL" id="CP002581">
    <property type="protein sequence ID" value="AJK50190.1"/>
    <property type="molecule type" value="Genomic_DNA"/>
</dbReference>
<evidence type="ECO:0000313" key="2">
    <source>
        <dbReference type="EMBL" id="AJK50190.1"/>
    </source>
</evidence>
<dbReference type="InterPro" id="IPR021738">
    <property type="entry name" value="DUF3309"/>
</dbReference>
<evidence type="ECO:0008006" key="4">
    <source>
        <dbReference type="Google" id="ProtNLM"/>
    </source>
</evidence>
<reference evidence="2 3" key="2">
    <citation type="journal article" date="2016" name="Appl. Microbiol. Biotechnol.">
        <title>Mutations improving production and secretion of extracellular lipase by Burkholderia glumae PG1.</title>
        <authorList>
            <person name="Knapp A."/>
            <person name="Voget S."/>
            <person name="Gao R."/>
            <person name="Zaburannyi N."/>
            <person name="Krysciak D."/>
            <person name="Breuer M."/>
            <person name="Hauer B."/>
            <person name="Streit W.R."/>
            <person name="Muller R."/>
            <person name="Daniel R."/>
            <person name="Jaeger K.E."/>
        </authorList>
    </citation>
    <scope>NUCLEOTIDE SEQUENCE [LARGE SCALE GENOMIC DNA]</scope>
    <source>
        <strain evidence="2 3">PG1</strain>
    </source>
</reference>
<keyword evidence="1" id="KW-0812">Transmembrane</keyword>
<evidence type="ECO:0000313" key="3">
    <source>
        <dbReference type="Proteomes" id="UP000031838"/>
    </source>
</evidence>
<sequence length="52" mass="5671">MSLELLLLIVLVLVLIGVFPAWPHSRSWGYRPSGALGVVLIVVLVLFVLGMI</sequence>
<proteinExistence type="predicted"/>
<dbReference type="HOGENOM" id="CLU_178291_0_0_4"/>
<dbReference type="RefSeq" id="WP_042628494.1">
    <property type="nucleotide sequence ID" value="NZ_BSTO01000027.1"/>
</dbReference>
<protein>
    <recommendedName>
        <fullName evidence="4">DUF3309 domain-containing protein</fullName>
    </recommendedName>
</protein>
<dbReference type="AlphaFoldDB" id="A0A0B6SA85"/>
<dbReference type="Pfam" id="PF11752">
    <property type="entry name" value="DUF3309"/>
    <property type="match status" value="1"/>
</dbReference>
<keyword evidence="1" id="KW-1133">Transmembrane helix</keyword>
<dbReference type="Proteomes" id="UP000031838">
    <property type="component" value="Chromosome 2"/>
</dbReference>
<name>A0A0B6SA85_BURPL</name>
<gene>
    <name evidence="2" type="ORF">BGL_2c21260</name>
</gene>
<evidence type="ECO:0000256" key="1">
    <source>
        <dbReference type="SAM" id="Phobius"/>
    </source>
</evidence>
<keyword evidence="3" id="KW-1185">Reference proteome</keyword>
<accession>A0A0B6SA85</accession>
<dbReference type="KEGG" id="bgp:BGL_2c21260"/>
<organism evidence="2 3">
    <name type="scientific">Burkholderia plantarii</name>
    <dbReference type="NCBI Taxonomy" id="41899"/>
    <lineage>
        <taxon>Bacteria</taxon>
        <taxon>Pseudomonadati</taxon>
        <taxon>Pseudomonadota</taxon>
        <taxon>Betaproteobacteria</taxon>
        <taxon>Burkholderiales</taxon>
        <taxon>Burkholderiaceae</taxon>
        <taxon>Burkholderia</taxon>
    </lineage>
</organism>
<feature type="transmembrane region" description="Helical" evidence="1">
    <location>
        <begin position="30"/>
        <end position="49"/>
    </location>
</feature>